<dbReference type="InterPro" id="IPR050471">
    <property type="entry name" value="AB_hydrolase"/>
</dbReference>
<comment type="caution">
    <text evidence="2">The sequence shown here is derived from an EMBL/GenBank/DDBJ whole genome shotgun (WGS) entry which is preliminary data.</text>
</comment>
<dbReference type="Gene3D" id="3.40.50.1820">
    <property type="entry name" value="alpha/beta hydrolase"/>
    <property type="match status" value="1"/>
</dbReference>
<dbReference type="Proteomes" id="UP001165080">
    <property type="component" value="Unassembled WGS sequence"/>
</dbReference>
<dbReference type="PANTHER" id="PTHR43433:SF5">
    <property type="entry name" value="AB HYDROLASE-1 DOMAIN-CONTAINING PROTEIN"/>
    <property type="match status" value="1"/>
</dbReference>
<proteinExistence type="predicted"/>
<feature type="domain" description="AB hydrolase-1" evidence="1">
    <location>
        <begin position="3"/>
        <end position="204"/>
    </location>
</feature>
<sequence>MAADGLALMDHLGWHRAHVVGHSMGAMISARLALAEPDRVASLTLISTTGGGTEAIPLNARALWTALKGMSSRAGGAGAAGGIGAAAAAAAVKRARVDLAFHFSPRLLKTKDPVSGRSVKDLLVEEYVAASKENGPQPKAGEEGHLNAVMKHGLSASERRRLAAAGFPIKVLHGSEDIVAEPRHARRLAGQLRAPLVMMDGAHFITRDCAVQVVDELLDTVEAVRQGATHVDAVHMLPERVSCFCCA</sequence>
<dbReference type="InterPro" id="IPR029058">
    <property type="entry name" value="AB_hydrolase_fold"/>
</dbReference>
<dbReference type="AlphaFoldDB" id="A0A9W6F2U3"/>
<gene>
    <name evidence="2" type="primary">PLEST011779</name>
    <name evidence="2" type="ORF">PLESTB_000882000</name>
</gene>
<dbReference type="EMBL" id="BRXU01000010">
    <property type="protein sequence ID" value="GLC54583.1"/>
    <property type="molecule type" value="Genomic_DNA"/>
</dbReference>
<organism evidence="2 3">
    <name type="scientific">Pleodorina starrii</name>
    <dbReference type="NCBI Taxonomy" id="330485"/>
    <lineage>
        <taxon>Eukaryota</taxon>
        <taxon>Viridiplantae</taxon>
        <taxon>Chlorophyta</taxon>
        <taxon>core chlorophytes</taxon>
        <taxon>Chlorophyceae</taxon>
        <taxon>CS clade</taxon>
        <taxon>Chlamydomonadales</taxon>
        <taxon>Volvocaceae</taxon>
        <taxon>Pleodorina</taxon>
    </lineage>
</organism>
<dbReference type="Pfam" id="PF00561">
    <property type="entry name" value="Abhydrolase_1"/>
    <property type="match status" value="1"/>
</dbReference>
<dbReference type="PANTHER" id="PTHR43433">
    <property type="entry name" value="HYDROLASE, ALPHA/BETA FOLD FAMILY PROTEIN"/>
    <property type="match status" value="1"/>
</dbReference>
<keyword evidence="3" id="KW-1185">Reference proteome</keyword>
<dbReference type="SUPFAM" id="SSF53474">
    <property type="entry name" value="alpha/beta-Hydrolases"/>
    <property type="match status" value="1"/>
</dbReference>
<name>A0A9W6F2U3_9CHLO</name>
<evidence type="ECO:0000313" key="3">
    <source>
        <dbReference type="Proteomes" id="UP001165080"/>
    </source>
</evidence>
<reference evidence="2 3" key="1">
    <citation type="journal article" date="2023" name="Commun. Biol.">
        <title>Reorganization of the ancestral sex-determining regions during the evolution of trioecy in Pleodorina starrii.</title>
        <authorList>
            <person name="Takahashi K."/>
            <person name="Suzuki S."/>
            <person name="Kawai-Toyooka H."/>
            <person name="Yamamoto K."/>
            <person name="Hamaji T."/>
            <person name="Ootsuki R."/>
            <person name="Yamaguchi H."/>
            <person name="Kawachi M."/>
            <person name="Higashiyama T."/>
            <person name="Nozaki H."/>
        </authorList>
    </citation>
    <scope>NUCLEOTIDE SEQUENCE [LARGE SCALE GENOMIC DNA]</scope>
    <source>
        <strain evidence="2 3">NIES-4479</strain>
    </source>
</reference>
<dbReference type="InterPro" id="IPR000073">
    <property type="entry name" value="AB_hydrolase_1"/>
</dbReference>
<accession>A0A9W6F2U3</accession>
<evidence type="ECO:0000259" key="1">
    <source>
        <dbReference type="Pfam" id="PF00561"/>
    </source>
</evidence>
<evidence type="ECO:0000313" key="2">
    <source>
        <dbReference type="EMBL" id="GLC54583.1"/>
    </source>
</evidence>
<protein>
    <recommendedName>
        <fullName evidence="1">AB hydrolase-1 domain-containing protein</fullName>
    </recommendedName>
</protein>